<gene>
    <name evidence="2" type="ORF">HETSPECPRED_006655</name>
</gene>
<organism evidence="2 3">
    <name type="scientific">Heterodermia speciosa</name>
    <dbReference type="NCBI Taxonomy" id="116794"/>
    <lineage>
        <taxon>Eukaryota</taxon>
        <taxon>Fungi</taxon>
        <taxon>Dikarya</taxon>
        <taxon>Ascomycota</taxon>
        <taxon>Pezizomycotina</taxon>
        <taxon>Lecanoromycetes</taxon>
        <taxon>OSLEUM clade</taxon>
        <taxon>Lecanoromycetidae</taxon>
        <taxon>Caliciales</taxon>
        <taxon>Physciaceae</taxon>
        <taxon>Heterodermia</taxon>
    </lineage>
</organism>
<dbReference type="AlphaFoldDB" id="A0A8H3FKM2"/>
<dbReference type="Pfam" id="PF12697">
    <property type="entry name" value="Abhydrolase_6"/>
    <property type="match status" value="1"/>
</dbReference>
<comment type="caution">
    <text evidence="2">The sequence shown here is derived from an EMBL/GenBank/DDBJ whole genome shotgun (WGS) entry which is preliminary data.</text>
</comment>
<evidence type="ECO:0000259" key="1">
    <source>
        <dbReference type="Pfam" id="PF12697"/>
    </source>
</evidence>
<protein>
    <recommendedName>
        <fullName evidence="1">AB hydrolase-1 domain-containing protein</fullName>
    </recommendedName>
</protein>
<dbReference type="OrthoDB" id="408373at2759"/>
<accession>A0A8H3FKM2</accession>
<reference evidence="2" key="1">
    <citation type="submission" date="2021-03" db="EMBL/GenBank/DDBJ databases">
        <authorList>
            <person name="Tagirdzhanova G."/>
        </authorList>
    </citation>
    <scope>NUCLEOTIDE SEQUENCE</scope>
</reference>
<dbReference type="PANTHER" id="PTHR37017:SF11">
    <property type="entry name" value="ESTERASE_LIPASE_THIOESTERASE DOMAIN-CONTAINING PROTEIN"/>
    <property type="match status" value="1"/>
</dbReference>
<keyword evidence="3" id="KW-1185">Reference proteome</keyword>
<dbReference type="EMBL" id="CAJPDS010000045">
    <property type="protein sequence ID" value="CAF9927716.1"/>
    <property type="molecule type" value="Genomic_DNA"/>
</dbReference>
<feature type="domain" description="AB hydrolase-1" evidence="1">
    <location>
        <begin position="11"/>
        <end position="248"/>
    </location>
</feature>
<name>A0A8H3FKM2_9LECA</name>
<dbReference type="Proteomes" id="UP000664521">
    <property type="component" value="Unassembled WGS sequence"/>
</dbReference>
<proteinExistence type="predicted"/>
<dbReference type="InterPro" id="IPR029058">
    <property type="entry name" value="AB_hydrolase_fold"/>
</dbReference>
<dbReference type="SUPFAM" id="SSF53474">
    <property type="entry name" value="alpha/beta-Hydrolases"/>
    <property type="match status" value="1"/>
</dbReference>
<dbReference type="Gene3D" id="3.40.50.1820">
    <property type="entry name" value="alpha/beta hydrolase"/>
    <property type="match status" value="1"/>
</dbReference>
<dbReference type="PANTHER" id="PTHR37017">
    <property type="entry name" value="AB HYDROLASE-1 DOMAIN-CONTAINING PROTEIN-RELATED"/>
    <property type="match status" value="1"/>
</dbReference>
<evidence type="ECO:0000313" key="2">
    <source>
        <dbReference type="EMBL" id="CAF9927716.1"/>
    </source>
</evidence>
<dbReference type="InterPro" id="IPR000073">
    <property type="entry name" value="AB_hydrolase_1"/>
</dbReference>
<sequence>MAPANPKPTIFIIAGAWHRPSAYSSLATHLETAGFPTTTVPLPSVNSATPTAATCAQDTDSVREKLLSAIEADGKDILVIAHSYGGIPTGGASHGLSKTSRSQEGKSGGVLGLIYMCAHVVPEGTTVLGYLGIDYPPWVQLNQPSAGLCTPATPIETFYHDLDPATAKRLAESLDPQALLVFESPTPAPAWAEPAYQGKLAYIRTTQDQTSPVVLQDIFWQRSGVDWIVRDFESGHSPFANKAEEVVDFTVELVERFGG</sequence>
<dbReference type="InterPro" id="IPR052897">
    <property type="entry name" value="Sec-Metab_Biosynth_Hydrolase"/>
</dbReference>
<evidence type="ECO:0000313" key="3">
    <source>
        <dbReference type="Proteomes" id="UP000664521"/>
    </source>
</evidence>